<dbReference type="Gene3D" id="3.30.830.10">
    <property type="entry name" value="Metalloenzyme, LuxS/M16 peptidase-like"/>
    <property type="match status" value="1"/>
</dbReference>
<dbReference type="Proteomes" id="UP000663760">
    <property type="component" value="Chromosome 8"/>
</dbReference>
<gene>
    <name evidence="2" type="ORF">SI8410_08011583</name>
</gene>
<dbReference type="EMBL" id="LR746271">
    <property type="protein sequence ID" value="CAA7400905.1"/>
    <property type="molecule type" value="Genomic_DNA"/>
</dbReference>
<name>A0A7I8KV66_SPIIN</name>
<dbReference type="InterPro" id="IPR011249">
    <property type="entry name" value="Metalloenz_LuxS/M16"/>
</dbReference>
<dbReference type="GO" id="GO:0046872">
    <property type="term" value="F:metal ion binding"/>
    <property type="evidence" value="ECO:0007669"/>
    <property type="project" value="InterPro"/>
</dbReference>
<feature type="domain" description="Peptidase M16 N-terminal" evidence="1">
    <location>
        <begin position="67"/>
        <end position="137"/>
    </location>
</feature>
<dbReference type="GO" id="GO:0005739">
    <property type="term" value="C:mitochondrion"/>
    <property type="evidence" value="ECO:0007669"/>
    <property type="project" value="TreeGrafter"/>
</dbReference>
<dbReference type="GO" id="GO:0009507">
    <property type="term" value="C:chloroplast"/>
    <property type="evidence" value="ECO:0007669"/>
    <property type="project" value="TreeGrafter"/>
</dbReference>
<organism evidence="2 3">
    <name type="scientific">Spirodela intermedia</name>
    <name type="common">Intermediate duckweed</name>
    <dbReference type="NCBI Taxonomy" id="51605"/>
    <lineage>
        <taxon>Eukaryota</taxon>
        <taxon>Viridiplantae</taxon>
        <taxon>Streptophyta</taxon>
        <taxon>Embryophyta</taxon>
        <taxon>Tracheophyta</taxon>
        <taxon>Spermatophyta</taxon>
        <taxon>Magnoliopsida</taxon>
        <taxon>Liliopsida</taxon>
        <taxon>Araceae</taxon>
        <taxon>Lemnoideae</taxon>
        <taxon>Spirodela</taxon>
    </lineage>
</organism>
<dbReference type="PANTHER" id="PTHR43016:SF13">
    <property type="entry name" value="PRESEQUENCE PROTEASE, MITOCHONDRIAL"/>
    <property type="match status" value="1"/>
</dbReference>
<evidence type="ECO:0000313" key="3">
    <source>
        <dbReference type="Proteomes" id="UP000663760"/>
    </source>
</evidence>
<proteinExistence type="predicted"/>
<dbReference type="AlphaFoldDB" id="A0A7I8KV66"/>
<dbReference type="PANTHER" id="PTHR43016">
    <property type="entry name" value="PRESEQUENCE PROTEASE"/>
    <property type="match status" value="1"/>
</dbReference>
<dbReference type="GO" id="GO:0004222">
    <property type="term" value="F:metalloendopeptidase activity"/>
    <property type="evidence" value="ECO:0007669"/>
    <property type="project" value="TreeGrafter"/>
</dbReference>
<sequence>MAAGQQQAVGRNSIAQKFGFKKISEEVIDECKSTAVLYEHLKTGTEIMSLTNDDENKVFGIVFRTPPKDSTGIPHILEHRILCGSKKYPLKEPFVELLKSNLHTFLNAFTYPNRTCFPAASTNLKVNMDAAFLQDFYNLVDVYLDAVFFPKCVEDFQIFQQEGWHYELNDPSEEISFKSSI</sequence>
<keyword evidence="3" id="KW-1185">Reference proteome</keyword>
<dbReference type="OrthoDB" id="10250783at2759"/>
<evidence type="ECO:0000259" key="1">
    <source>
        <dbReference type="Pfam" id="PF00675"/>
    </source>
</evidence>
<dbReference type="GO" id="GO:0016485">
    <property type="term" value="P:protein processing"/>
    <property type="evidence" value="ECO:0007669"/>
    <property type="project" value="TreeGrafter"/>
</dbReference>
<dbReference type="SUPFAM" id="SSF63411">
    <property type="entry name" value="LuxS/MPP-like metallohydrolase"/>
    <property type="match status" value="1"/>
</dbReference>
<evidence type="ECO:0000313" key="2">
    <source>
        <dbReference type="EMBL" id="CAA7400905.1"/>
    </source>
</evidence>
<dbReference type="Pfam" id="PF00675">
    <property type="entry name" value="Peptidase_M16"/>
    <property type="match status" value="1"/>
</dbReference>
<accession>A0A7I8KV66</accession>
<dbReference type="InterPro" id="IPR011765">
    <property type="entry name" value="Pept_M16_N"/>
</dbReference>
<protein>
    <recommendedName>
        <fullName evidence="1">Peptidase M16 N-terminal domain-containing protein</fullName>
    </recommendedName>
</protein>
<reference evidence="2" key="1">
    <citation type="submission" date="2020-02" db="EMBL/GenBank/DDBJ databases">
        <authorList>
            <person name="Scholz U."/>
            <person name="Mascher M."/>
            <person name="Fiebig A."/>
        </authorList>
    </citation>
    <scope>NUCLEOTIDE SEQUENCE</scope>
</reference>